<dbReference type="HAMAP" id="MF_00379">
    <property type="entry name" value="GTPase_MnmE"/>
    <property type="match status" value="1"/>
</dbReference>
<dbReference type="SUPFAM" id="SSF52540">
    <property type="entry name" value="P-loop containing nucleoside triphosphate hydrolases"/>
    <property type="match status" value="1"/>
</dbReference>
<dbReference type="Pfam" id="PF12631">
    <property type="entry name" value="MnmE_helical"/>
    <property type="match status" value="1"/>
</dbReference>
<feature type="binding site" evidence="6">
    <location>
        <position position="426"/>
    </location>
    <ligand>
        <name>(6S)-5-formyl-5,6,7,8-tetrahydrofolate</name>
        <dbReference type="ChEBI" id="CHEBI:57457"/>
    </ligand>
</feature>
<feature type="binding site" evidence="6">
    <location>
        <position position="20"/>
    </location>
    <ligand>
        <name>(6S)-5-formyl-5,6,7,8-tetrahydrofolate</name>
        <dbReference type="ChEBI" id="CHEBI:57457"/>
    </ligand>
</feature>
<dbReference type="Proteomes" id="UP000199478">
    <property type="component" value="Unassembled WGS sequence"/>
</dbReference>
<reference evidence="9" key="1">
    <citation type="submission" date="2016-10" db="EMBL/GenBank/DDBJ databases">
        <authorList>
            <person name="Varghese N."/>
            <person name="Submissions S."/>
        </authorList>
    </citation>
    <scope>NUCLEOTIDE SEQUENCE [LARGE SCALE GENOMIC DNA]</scope>
    <source>
        <strain evidence="9">DSM 26879</strain>
    </source>
</reference>
<keyword evidence="2 6" id="KW-0819">tRNA processing</keyword>
<feature type="binding site" evidence="6">
    <location>
        <position position="246"/>
    </location>
    <ligand>
        <name>Mg(2+)</name>
        <dbReference type="ChEBI" id="CHEBI:18420"/>
    </ligand>
</feature>
<keyword evidence="5 6" id="KW-0342">GTP-binding</keyword>
<sequence>MDTIFSLATAKGRAGVAVVRLSGSKSVSAAQRLMGDVPKSRGVRVLRDAAGELLDEAFVLRFAEGKSFTGEEVVELHLHGSPAVLASVLYELGNDPDLRPAEAGEFTRRALENGKLDLAQVEGLADLIDAETESQRKQAVRVFSGALGNLADGWRVKLIRAAALLEATIDFADEEVPVDVTPEVCALIGDVQREMQREAEGVRVAERLRDGFEVAIIGAPNVGKSTLLNRIAGREVAIVTEIAGTTRDVIEVKLDLDGIAVTLLDTAGLRETDDLVEGLGVERAKERAARADIRVHMLLAEDDVPLDIGDSDIIVRAKSDLSVGEGIAVSGRTGAGVDELVAHISDMLQQRVASVGVAMRERHRVAMLQAIVYLQAAEAGMSGHHAMADLIAEELRSAIRAVDSLVGRVDVEQVLDEIFSSFCIGK</sequence>
<keyword evidence="4 6" id="KW-0630">Potassium</keyword>
<feature type="binding site" evidence="6">
    <location>
        <position position="245"/>
    </location>
    <ligand>
        <name>K(+)</name>
        <dbReference type="ChEBI" id="CHEBI:29103"/>
    </ligand>
</feature>
<dbReference type="PANTHER" id="PTHR42714">
    <property type="entry name" value="TRNA MODIFICATION GTPASE GTPBP3"/>
    <property type="match status" value="1"/>
</dbReference>
<evidence type="ECO:0000313" key="9">
    <source>
        <dbReference type="Proteomes" id="UP000199478"/>
    </source>
</evidence>
<comment type="function">
    <text evidence="6">Exhibits a very high intrinsic GTPase hydrolysis rate. Involved in the addition of a carboxymethylaminomethyl (cmnm) group at the wobble position (U34) of certain tRNAs, forming tRNA-cmnm(5)s(2)U34.</text>
</comment>
<evidence type="ECO:0000259" key="7">
    <source>
        <dbReference type="PROSITE" id="PS51709"/>
    </source>
</evidence>
<keyword evidence="6" id="KW-0963">Cytoplasm</keyword>
<dbReference type="InterPro" id="IPR018948">
    <property type="entry name" value="GTP-bd_TrmE_N"/>
</dbReference>
<feature type="binding site" evidence="6">
    <location>
        <position position="225"/>
    </location>
    <ligand>
        <name>Mg(2+)</name>
        <dbReference type="ChEBI" id="CHEBI:18420"/>
    </ligand>
</feature>
<dbReference type="InterPro" id="IPR031168">
    <property type="entry name" value="G_TrmE"/>
</dbReference>
<comment type="cofactor">
    <cofactor evidence="6">
        <name>K(+)</name>
        <dbReference type="ChEBI" id="CHEBI:29103"/>
    </cofactor>
    <text evidence="6">Binds 1 potassium ion per subunit.</text>
</comment>
<dbReference type="Pfam" id="PF10396">
    <property type="entry name" value="TrmE_N"/>
    <property type="match status" value="1"/>
</dbReference>
<evidence type="ECO:0000256" key="5">
    <source>
        <dbReference type="ARBA" id="ARBA00023134"/>
    </source>
</evidence>
<dbReference type="AlphaFoldDB" id="A0A1I6HHI1"/>
<dbReference type="GO" id="GO:0003924">
    <property type="term" value="F:GTPase activity"/>
    <property type="evidence" value="ECO:0007669"/>
    <property type="project" value="UniProtKB-UniRule"/>
</dbReference>
<dbReference type="GO" id="GO:0046872">
    <property type="term" value="F:metal ion binding"/>
    <property type="evidence" value="ECO:0007669"/>
    <property type="project" value="UniProtKB-KW"/>
</dbReference>
<dbReference type="InterPro" id="IPR025867">
    <property type="entry name" value="MnmE_helical"/>
</dbReference>
<dbReference type="PANTHER" id="PTHR42714:SF2">
    <property type="entry name" value="TRNA MODIFICATION GTPASE GTPBP3, MITOCHONDRIAL"/>
    <property type="match status" value="1"/>
</dbReference>
<proteinExistence type="inferred from homology"/>
<evidence type="ECO:0000256" key="2">
    <source>
        <dbReference type="ARBA" id="ARBA00022694"/>
    </source>
</evidence>
<evidence type="ECO:0000256" key="3">
    <source>
        <dbReference type="ARBA" id="ARBA00022741"/>
    </source>
</evidence>
<dbReference type="GO" id="GO:0005737">
    <property type="term" value="C:cytoplasm"/>
    <property type="evidence" value="ECO:0007669"/>
    <property type="project" value="UniProtKB-SubCell"/>
</dbReference>
<dbReference type="EC" id="3.6.-.-" evidence="6"/>
<feature type="binding site" evidence="6">
    <location>
        <position position="75"/>
    </location>
    <ligand>
        <name>(6S)-5-formyl-5,6,7,8-tetrahydrofolate</name>
        <dbReference type="ChEBI" id="CHEBI:57457"/>
    </ligand>
</feature>
<comment type="subcellular location">
    <subcellularLocation>
        <location evidence="6">Cytoplasm</location>
    </subcellularLocation>
</comment>
<dbReference type="GO" id="GO:0002098">
    <property type="term" value="P:tRNA wobble uridine modification"/>
    <property type="evidence" value="ECO:0007669"/>
    <property type="project" value="TreeGrafter"/>
</dbReference>
<keyword evidence="6" id="KW-0378">Hydrolase</keyword>
<comment type="subunit">
    <text evidence="6">Homodimer. Heterotetramer of two MnmE and two MnmG subunits.</text>
</comment>
<feature type="binding site" evidence="6">
    <location>
        <position position="242"/>
    </location>
    <ligand>
        <name>K(+)</name>
        <dbReference type="ChEBI" id="CHEBI:29103"/>
    </ligand>
</feature>
<dbReference type="Gene3D" id="3.30.1360.120">
    <property type="entry name" value="Probable tRNA modification gtpase trme, domain 1"/>
    <property type="match status" value="1"/>
</dbReference>
<evidence type="ECO:0000256" key="1">
    <source>
        <dbReference type="ARBA" id="ARBA00011043"/>
    </source>
</evidence>
<dbReference type="Pfam" id="PF01926">
    <property type="entry name" value="MMR_HSR1"/>
    <property type="match status" value="1"/>
</dbReference>
<organism evidence="8 9">
    <name type="scientific">Yoonia tamlensis</name>
    <dbReference type="NCBI Taxonomy" id="390270"/>
    <lineage>
        <taxon>Bacteria</taxon>
        <taxon>Pseudomonadati</taxon>
        <taxon>Pseudomonadota</taxon>
        <taxon>Alphaproteobacteria</taxon>
        <taxon>Rhodobacterales</taxon>
        <taxon>Paracoccaceae</taxon>
        <taxon>Yoonia</taxon>
    </lineage>
</organism>
<dbReference type="EMBL" id="FOYP01000002">
    <property type="protein sequence ID" value="SFR53933.1"/>
    <property type="molecule type" value="Genomic_DNA"/>
</dbReference>
<feature type="binding site" evidence="6">
    <location>
        <begin position="240"/>
        <end position="246"/>
    </location>
    <ligand>
        <name>GTP</name>
        <dbReference type="ChEBI" id="CHEBI:37565"/>
    </ligand>
</feature>
<dbReference type="InterPro" id="IPR005225">
    <property type="entry name" value="Small_GTP-bd"/>
</dbReference>
<dbReference type="InterPro" id="IPR027266">
    <property type="entry name" value="TrmE/GcvT-like"/>
</dbReference>
<feature type="binding site" evidence="6">
    <location>
        <position position="240"/>
    </location>
    <ligand>
        <name>K(+)</name>
        <dbReference type="ChEBI" id="CHEBI:29103"/>
    </ligand>
</feature>
<feature type="binding site" evidence="6">
    <location>
        <position position="221"/>
    </location>
    <ligand>
        <name>K(+)</name>
        <dbReference type="ChEBI" id="CHEBI:29103"/>
    </ligand>
</feature>
<feature type="binding site" evidence="6">
    <location>
        <begin position="265"/>
        <end position="268"/>
    </location>
    <ligand>
        <name>GTP</name>
        <dbReference type="ChEBI" id="CHEBI:37565"/>
    </ligand>
</feature>
<dbReference type="Gene3D" id="3.40.50.300">
    <property type="entry name" value="P-loop containing nucleotide triphosphate hydrolases"/>
    <property type="match status" value="1"/>
</dbReference>
<dbReference type="InterPro" id="IPR006073">
    <property type="entry name" value="GTP-bd"/>
</dbReference>
<dbReference type="STRING" id="390270.SAMN04488005_2712"/>
<dbReference type="Gene3D" id="1.20.120.430">
    <property type="entry name" value="tRNA modification GTPase MnmE domain 2"/>
    <property type="match status" value="1"/>
</dbReference>
<feature type="binding site" evidence="6">
    <location>
        <begin position="221"/>
        <end position="226"/>
    </location>
    <ligand>
        <name>GTP</name>
        <dbReference type="ChEBI" id="CHEBI:37565"/>
    </ligand>
</feature>
<evidence type="ECO:0000256" key="6">
    <source>
        <dbReference type="HAMAP-Rule" id="MF_00379"/>
    </source>
</evidence>
<evidence type="ECO:0000313" key="8">
    <source>
        <dbReference type="EMBL" id="SFR53933.1"/>
    </source>
</evidence>
<name>A0A1I6HHI1_9RHOB</name>
<dbReference type="OrthoDB" id="9805918at2"/>
<dbReference type="PRINTS" id="PR00326">
    <property type="entry name" value="GTP1OBG"/>
</dbReference>
<keyword evidence="6" id="KW-0479">Metal-binding</keyword>
<accession>A0A1I6HHI1</accession>
<dbReference type="InterPro" id="IPR004520">
    <property type="entry name" value="GTPase_MnmE"/>
</dbReference>
<dbReference type="GO" id="GO:0005525">
    <property type="term" value="F:GTP binding"/>
    <property type="evidence" value="ECO:0007669"/>
    <property type="project" value="UniProtKB-UniRule"/>
</dbReference>
<dbReference type="InterPro" id="IPR027417">
    <property type="entry name" value="P-loop_NTPase"/>
</dbReference>
<feature type="binding site" evidence="6">
    <location>
        <position position="115"/>
    </location>
    <ligand>
        <name>(6S)-5-formyl-5,6,7,8-tetrahydrofolate</name>
        <dbReference type="ChEBI" id="CHEBI:57457"/>
    </ligand>
</feature>
<dbReference type="NCBIfam" id="TIGR00231">
    <property type="entry name" value="small_GTP"/>
    <property type="match status" value="1"/>
</dbReference>
<feature type="domain" description="TrmE-type G" evidence="7">
    <location>
        <begin position="211"/>
        <end position="349"/>
    </location>
</feature>
<gene>
    <name evidence="6" type="primary">mnmE</name>
    <name evidence="6" type="synonym">trmE</name>
    <name evidence="8" type="ORF">SAMN04488005_2712</name>
</gene>
<dbReference type="RefSeq" id="WP_090201097.1">
    <property type="nucleotide sequence ID" value="NZ_FOYP01000002.1"/>
</dbReference>
<dbReference type="CDD" id="cd04164">
    <property type="entry name" value="trmE"/>
    <property type="match status" value="1"/>
</dbReference>
<dbReference type="InterPro" id="IPR027368">
    <property type="entry name" value="MnmE_dom2"/>
</dbReference>
<comment type="similarity">
    <text evidence="1 6">Belongs to the TRAFAC class TrmE-Era-EngA-EngB-Septin-like GTPase superfamily. TrmE GTPase family.</text>
</comment>
<protein>
    <recommendedName>
        <fullName evidence="6">tRNA modification GTPase MnmE</fullName>
        <ecNumber evidence="6">3.6.-.-</ecNumber>
    </recommendedName>
</protein>
<keyword evidence="3 6" id="KW-0547">Nucleotide-binding</keyword>
<dbReference type="PROSITE" id="PS51709">
    <property type="entry name" value="G_TRME"/>
    <property type="match status" value="1"/>
</dbReference>
<dbReference type="NCBIfam" id="NF003661">
    <property type="entry name" value="PRK05291.1-3"/>
    <property type="match status" value="1"/>
</dbReference>
<comment type="caution">
    <text evidence="6">Lacks conserved residue(s) required for the propagation of feature annotation.</text>
</comment>
<evidence type="ECO:0000256" key="4">
    <source>
        <dbReference type="ARBA" id="ARBA00022958"/>
    </source>
</evidence>
<keyword evidence="9" id="KW-1185">Reference proteome</keyword>
<dbReference type="CDD" id="cd14858">
    <property type="entry name" value="TrmE_N"/>
    <property type="match status" value="1"/>
</dbReference>
<dbReference type="GO" id="GO:0030488">
    <property type="term" value="P:tRNA methylation"/>
    <property type="evidence" value="ECO:0007669"/>
    <property type="project" value="TreeGrafter"/>
</dbReference>
<dbReference type="SUPFAM" id="SSF116878">
    <property type="entry name" value="TrmE connector domain"/>
    <property type="match status" value="1"/>
</dbReference>
<keyword evidence="6" id="KW-0460">Magnesium</keyword>